<protein>
    <recommendedName>
        <fullName evidence="1 7">Imidazolonepropionase</fullName>
        <ecNumber evidence="1 7">3.5.2.7</ecNumber>
    </recommendedName>
    <alternativeName>
        <fullName evidence="7">Imidazolone-5-propionate hydrolase</fullName>
    </alternativeName>
</protein>
<feature type="binding site" evidence="7">
    <location>
        <position position="236"/>
    </location>
    <ligand>
        <name>Fe(3+)</name>
        <dbReference type="ChEBI" id="CHEBI:29034"/>
    </ligand>
</feature>
<dbReference type="EMBL" id="BMXL01000031">
    <property type="protein sequence ID" value="GHD34799.1"/>
    <property type="molecule type" value="Genomic_DNA"/>
</dbReference>
<keyword evidence="4 7" id="KW-0369">Histidine metabolism</keyword>
<evidence type="ECO:0000313" key="10">
    <source>
        <dbReference type="Proteomes" id="UP000654947"/>
    </source>
</evidence>
<keyword evidence="3 7" id="KW-0378">Hydrolase</keyword>
<dbReference type="AlphaFoldDB" id="A0A918XJF4"/>
<feature type="binding site" evidence="7">
    <location>
        <position position="236"/>
    </location>
    <ligand>
        <name>Zn(2+)</name>
        <dbReference type="ChEBI" id="CHEBI:29105"/>
    </ligand>
</feature>
<dbReference type="GO" id="GO:0005737">
    <property type="term" value="C:cytoplasm"/>
    <property type="evidence" value="ECO:0007669"/>
    <property type="project" value="UniProtKB-SubCell"/>
</dbReference>
<feature type="binding site" evidence="7">
    <location>
        <position position="79"/>
    </location>
    <ligand>
        <name>Zn(2+)</name>
        <dbReference type="ChEBI" id="CHEBI:29105"/>
    </ligand>
</feature>
<dbReference type="GO" id="GO:0005506">
    <property type="term" value="F:iron ion binding"/>
    <property type="evidence" value="ECO:0007669"/>
    <property type="project" value="UniProtKB-UniRule"/>
</dbReference>
<feature type="binding site" evidence="7">
    <location>
        <position position="317"/>
    </location>
    <ligand>
        <name>N-formimidoyl-L-glutamate</name>
        <dbReference type="ChEBI" id="CHEBI:58928"/>
    </ligand>
</feature>
<feature type="binding site" evidence="7">
    <location>
        <position position="239"/>
    </location>
    <ligand>
        <name>4-imidazolone-5-propanoate</name>
        <dbReference type="ChEBI" id="CHEBI:77893"/>
    </ligand>
</feature>
<comment type="subcellular location">
    <subcellularLocation>
        <location evidence="7">Cytoplasm</location>
    </subcellularLocation>
</comment>
<feature type="binding site" evidence="7">
    <location>
        <position position="88"/>
    </location>
    <ligand>
        <name>4-imidazolone-5-propanoate</name>
        <dbReference type="ChEBI" id="CHEBI:77893"/>
    </ligand>
</feature>
<dbReference type="Pfam" id="PF01979">
    <property type="entry name" value="Amidohydro_1"/>
    <property type="match status" value="1"/>
</dbReference>
<gene>
    <name evidence="7 9" type="primary">hutI</name>
    <name evidence="9" type="ORF">GCM10007147_40720</name>
</gene>
<dbReference type="RefSeq" id="WP_017577740.1">
    <property type="nucleotide sequence ID" value="NZ_BMXL01000031.1"/>
</dbReference>
<dbReference type="InterPro" id="IPR006680">
    <property type="entry name" value="Amidohydro-rel"/>
</dbReference>
<comment type="function">
    <text evidence="7">Catalyzes the hydrolytic cleavage of the carbon-nitrogen bond in imidazolone-5-propanoate to yield N-formimidoyl-L-glutamate. It is the third step in the universal histidine degradation pathway.</text>
</comment>
<comment type="pathway">
    <text evidence="7">Amino-acid degradation; L-histidine degradation into L-glutamate; N-formimidoyl-L-glutamate from L-histidine: step 3/3.</text>
</comment>
<keyword evidence="5 7" id="KW-0862">Zinc</keyword>
<evidence type="ECO:0000313" key="9">
    <source>
        <dbReference type="EMBL" id="GHD34799.1"/>
    </source>
</evidence>
<evidence type="ECO:0000256" key="5">
    <source>
        <dbReference type="ARBA" id="ARBA00022833"/>
    </source>
</evidence>
<feature type="binding site" evidence="7">
    <location>
        <position position="81"/>
    </location>
    <ligand>
        <name>Fe(3+)</name>
        <dbReference type="ChEBI" id="CHEBI:29034"/>
    </ligand>
</feature>
<feature type="binding site" evidence="7">
    <location>
        <position position="315"/>
    </location>
    <ligand>
        <name>Zn(2+)</name>
        <dbReference type="ChEBI" id="CHEBI:29105"/>
    </ligand>
</feature>
<keyword evidence="10" id="KW-1185">Reference proteome</keyword>
<feature type="binding site" evidence="7">
    <location>
        <position position="79"/>
    </location>
    <ligand>
        <name>Fe(3+)</name>
        <dbReference type="ChEBI" id="CHEBI:29034"/>
    </ligand>
</feature>
<dbReference type="InterPro" id="IPR011059">
    <property type="entry name" value="Metal-dep_hydrolase_composite"/>
</dbReference>
<dbReference type="GO" id="GO:0008270">
    <property type="term" value="F:zinc ion binding"/>
    <property type="evidence" value="ECO:0007669"/>
    <property type="project" value="UniProtKB-UniRule"/>
</dbReference>
<feature type="binding site" evidence="7">
    <location>
        <position position="146"/>
    </location>
    <ligand>
        <name>N-formimidoyl-L-glutamate</name>
        <dbReference type="ChEBI" id="CHEBI:58928"/>
    </ligand>
</feature>
<dbReference type="GO" id="GO:0019556">
    <property type="term" value="P:L-histidine catabolic process to glutamate and formamide"/>
    <property type="evidence" value="ECO:0007669"/>
    <property type="project" value="UniProtKB-UniRule"/>
</dbReference>
<dbReference type="Gene3D" id="3.20.20.140">
    <property type="entry name" value="Metal-dependent hydrolases"/>
    <property type="match status" value="1"/>
</dbReference>
<dbReference type="PANTHER" id="PTHR42752:SF1">
    <property type="entry name" value="IMIDAZOLONEPROPIONASE-RELATED"/>
    <property type="match status" value="1"/>
</dbReference>
<evidence type="ECO:0000256" key="6">
    <source>
        <dbReference type="ARBA" id="ARBA00023004"/>
    </source>
</evidence>
<dbReference type="Proteomes" id="UP000654947">
    <property type="component" value="Unassembled WGS sequence"/>
</dbReference>
<feature type="binding site" evidence="7">
    <location>
        <position position="146"/>
    </location>
    <ligand>
        <name>4-imidazolone-5-propanoate</name>
        <dbReference type="ChEBI" id="CHEBI:77893"/>
    </ligand>
</feature>
<dbReference type="SUPFAM" id="SSF51338">
    <property type="entry name" value="Composite domain of metallo-dependent hydrolases"/>
    <property type="match status" value="1"/>
</dbReference>
<dbReference type="NCBIfam" id="TIGR01224">
    <property type="entry name" value="hutI"/>
    <property type="match status" value="1"/>
</dbReference>
<evidence type="ECO:0000256" key="7">
    <source>
        <dbReference type="HAMAP-Rule" id="MF_00372"/>
    </source>
</evidence>
<feature type="binding site" evidence="7">
    <location>
        <position position="173"/>
    </location>
    <ligand>
        <name>4-imidazolone-5-propanoate</name>
        <dbReference type="ChEBI" id="CHEBI:77893"/>
    </ligand>
</feature>
<dbReference type="EC" id="3.5.2.7" evidence="1 7"/>
<proteinExistence type="inferred from homology"/>
<keyword evidence="6 7" id="KW-0408">Iron</keyword>
<comment type="cofactor">
    <cofactor evidence="7">
        <name>Zn(2+)</name>
        <dbReference type="ChEBI" id="CHEBI:29105"/>
    </cofactor>
    <cofactor evidence="7">
        <name>Fe(3+)</name>
        <dbReference type="ChEBI" id="CHEBI:29034"/>
    </cofactor>
    <text evidence="7">Binds 1 zinc or iron ion per subunit.</text>
</comment>
<feature type="binding site" evidence="7">
    <location>
        <position position="319"/>
    </location>
    <ligand>
        <name>N-formimidoyl-L-glutamate</name>
        <dbReference type="ChEBI" id="CHEBI:58928"/>
    </ligand>
</feature>
<reference evidence="9 10" key="1">
    <citation type="journal article" date="2014" name="Int. J. Syst. Evol. Microbiol.">
        <title>Complete genome sequence of Corynebacterium casei LMG S-19264T (=DSM 44701T), isolated from a smear-ripened cheese.</title>
        <authorList>
            <consortium name="US DOE Joint Genome Institute (JGI-PGF)"/>
            <person name="Walter F."/>
            <person name="Albersmeier A."/>
            <person name="Kalinowski J."/>
            <person name="Ruckert C."/>
        </authorList>
    </citation>
    <scope>NUCLEOTIDE SEQUENCE [LARGE SCALE GENOMIC DNA]</scope>
    <source>
        <strain evidence="9 10">KCTC 19473</strain>
    </source>
</reference>
<keyword evidence="7" id="KW-0963">Cytoplasm</keyword>
<evidence type="ECO:0000256" key="2">
    <source>
        <dbReference type="ARBA" id="ARBA00022723"/>
    </source>
</evidence>
<feature type="domain" description="Amidohydrolase-related" evidence="8">
    <location>
        <begin position="228"/>
        <end position="402"/>
    </location>
</feature>
<evidence type="ECO:0000256" key="3">
    <source>
        <dbReference type="ARBA" id="ARBA00022801"/>
    </source>
</evidence>
<feature type="binding site" evidence="7">
    <location>
        <position position="81"/>
    </location>
    <ligand>
        <name>Zn(2+)</name>
        <dbReference type="ChEBI" id="CHEBI:29105"/>
    </ligand>
</feature>
<comment type="caution">
    <text evidence="9">The sequence shown here is derived from an EMBL/GenBank/DDBJ whole genome shotgun (WGS) entry which is preliminary data.</text>
</comment>
<dbReference type="InterPro" id="IPR032466">
    <property type="entry name" value="Metal_Hydrolase"/>
</dbReference>
<dbReference type="InterPro" id="IPR005920">
    <property type="entry name" value="HutI"/>
</dbReference>
<comment type="similarity">
    <text evidence="7">Belongs to the metallo-dependent hydrolases superfamily. HutI family.</text>
</comment>
<dbReference type="PANTHER" id="PTHR42752">
    <property type="entry name" value="IMIDAZOLONEPROPIONASE"/>
    <property type="match status" value="1"/>
</dbReference>
<dbReference type="HAMAP" id="MF_00372">
    <property type="entry name" value="HutI"/>
    <property type="match status" value="1"/>
</dbReference>
<organism evidence="9 10">
    <name type="scientific">Nocardiopsis kunsanensis</name>
    <dbReference type="NCBI Taxonomy" id="141693"/>
    <lineage>
        <taxon>Bacteria</taxon>
        <taxon>Bacillati</taxon>
        <taxon>Actinomycetota</taxon>
        <taxon>Actinomycetes</taxon>
        <taxon>Streptosporangiales</taxon>
        <taxon>Nocardiopsidaceae</taxon>
        <taxon>Nocardiopsis</taxon>
    </lineage>
</organism>
<name>A0A918XJF4_9ACTN</name>
<sequence>MNPTETADVPGTILVDDIGTLITNDPALGRGPLGEIPHAALVLEEGRVAWAGPRAQAPAADARVDAAGRCVVPGFVDSHSHIVFAGDRSREFAARMSGTPYTAGGIRTTVAATRQASDADLLATARNLTREARAQGTTTLEVKSGYGLTVEDEVRVLSIAGRVTDEVTFMGAHLVPPEYDGDPEAYIDLVTGPMVQACAPLARWVDVFCERGAFDEQASRRILAAGVEHGLLPRVHGNQLGEGPGVQLAVEVGAASVDHCTYLSDGDVDALAQAARRPEPTVATLLPGVDFSTRQPYPDARRLVDAGATVALASDCNPGSCFTSSLAFCIAIAVRDMGLTPDEAVWAATAGGARALRRDDVGHLAPGARADLTLLEAPNHLYLAYRPGVPQVAAVWKDGELVTGQL</sequence>
<dbReference type="GO" id="GO:0050480">
    <property type="term" value="F:imidazolonepropionase activity"/>
    <property type="evidence" value="ECO:0007669"/>
    <property type="project" value="UniProtKB-UniRule"/>
</dbReference>
<dbReference type="Gene3D" id="2.30.40.10">
    <property type="entry name" value="Urease, subunit C, domain 1"/>
    <property type="match status" value="1"/>
</dbReference>
<feature type="binding site" evidence="7">
    <location>
        <position position="315"/>
    </location>
    <ligand>
        <name>Fe(3+)</name>
        <dbReference type="ChEBI" id="CHEBI:29034"/>
    </ligand>
</feature>
<evidence type="ECO:0000259" key="8">
    <source>
        <dbReference type="Pfam" id="PF01979"/>
    </source>
</evidence>
<evidence type="ECO:0000256" key="4">
    <source>
        <dbReference type="ARBA" id="ARBA00022808"/>
    </source>
</evidence>
<comment type="catalytic activity">
    <reaction evidence="7">
        <text>4-imidazolone-5-propanoate + H2O = N-formimidoyl-L-glutamate</text>
        <dbReference type="Rhea" id="RHEA:23660"/>
        <dbReference type="ChEBI" id="CHEBI:15377"/>
        <dbReference type="ChEBI" id="CHEBI:58928"/>
        <dbReference type="ChEBI" id="CHEBI:77893"/>
        <dbReference type="EC" id="3.5.2.7"/>
    </reaction>
</comment>
<evidence type="ECO:0000256" key="1">
    <source>
        <dbReference type="ARBA" id="ARBA00012864"/>
    </source>
</evidence>
<dbReference type="SUPFAM" id="SSF51556">
    <property type="entry name" value="Metallo-dependent hydrolases"/>
    <property type="match status" value="1"/>
</dbReference>
<keyword evidence="2 7" id="KW-0479">Metal-binding</keyword>
<accession>A0A918XJF4</accession>
<feature type="binding site" evidence="7">
    <location>
        <position position="320"/>
    </location>
    <ligand>
        <name>4-imidazolone-5-propanoate</name>
        <dbReference type="ChEBI" id="CHEBI:77893"/>
    </ligand>
</feature>